<dbReference type="AlphaFoldDB" id="E1JZF6"/>
<evidence type="ECO:0000256" key="11">
    <source>
        <dbReference type="ARBA" id="ARBA00042639"/>
    </source>
</evidence>
<keyword evidence="16" id="KW-1185">Reference proteome</keyword>
<organism evidence="15 16">
    <name type="scientific">Solidesulfovibrio fructosivorans JJ]</name>
    <dbReference type="NCBI Taxonomy" id="596151"/>
    <lineage>
        <taxon>Bacteria</taxon>
        <taxon>Pseudomonadati</taxon>
        <taxon>Thermodesulfobacteriota</taxon>
        <taxon>Desulfovibrionia</taxon>
        <taxon>Desulfovibrionales</taxon>
        <taxon>Desulfovibrionaceae</taxon>
        <taxon>Solidesulfovibrio</taxon>
    </lineage>
</organism>
<evidence type="ECO:0000313" key="15">
    <source>
        <dbReference type="EMBL" id="EFL50255.1"/>
    </source>
</evidence>
<dbReference type="FunFam" id="3.40.30.10:FF:000007">
    <property type="entry name" value="Thioredoxin-dependent thiol peroxidase"/>
    <property type="match status" value="1"/>
</dbReference>
<protein>
    <recommendedName>
        <fullName evidence="3">thioredoxin-dependent peroxiredoxin</fullName>
        <ecNumber evidence="3">1.11.1.24</ecNumber>
    </recommendedName>
    <alternativeName>
        <fullName evidence="9">Thioredoxin peroxidase</fullName>
    </alternativeName>
    <alternativeName>
        <fullName evidence="11">Thioredoxin-dependent peroxiredoxin Bcp</fullName>
    </alternativeName>
</protein>
<gene>
    <name evidence="15" type="ORF">DesfrDRAFT_3056</name>
</gene>
<dbReference type="PANTHER" id="PTHR42801">
    <property type="entry name" value="THIOREDOXIN-DEPENDENT PEROXIDE REDUCTASE"/>
    <property type="match status" value="1"/>
</dbReference>
<comment type="similarity">
    <text evidence="10">Belongs to the peroxiredoxin family. BCP/PrxQ subfamily.</text>
</comment>
<dbReference type="GO" id="GO:0005737">
    <property type="term" value="C:cytoplasm"/>
    <property type="evidence" value="ECO:0007669"/>
    <property type="project" value="TreeGrafter"/>
</dbReference>
<dbReference type="InterPro" id="IPR013766">
    <property type="entry name" value="Thioredoxin_domain"/>
</dbReference>
<evidence type="ECO:0000313" key="16">
    <source>
        <dbReference type="Proteomes" id="UP000006250"/>
    </source>
</evidence>
<evidence type="ECO:0000256" key="2">
    <source>
        <dbReference type="ARBA" id="ARBA00011245"/>
    </source>
</evidence>
<dbReference type="PIRSF" id="PIRSF000239">
    <property type="entry name" value="AHPC"/>
    <property type="match status" value="1"/>
</dbReference>
<evidence type="ECO:0000256" key="5">
    <source>
        <dbReference type="ARBA" id="ARBA00022862"/>
    </source>
</evidence>
<name>E1JZF6_SOLFR</name>
<dbReference type="InterPro" id="IPR000866">
    <property type="entry name" value="AhpC/TSA"/>
</dbReference>
<feature type="domain" description="Thioredoxin" evidence="14">
    <location>
        <begin position="7"/>
        <end position="161"/>
    </location>
</feature>
<reference evidence="15 16" key="1">
    <citation type="submission" date="2010-08" db="EMBL/GenBank/DDBJ databases">
        <title>The draft genome of Desulfovibrio fructosovorans JJ.</title>
        <authorList>
            <consortium name="US DOE Joint Genome Institute (JGI-PGF)"/>
            <person name="Lucas S."/>
            <person name="Copeland A."/>
            <person name="Lapidus A."/>
            <person name="Cheng J.-F."/>
            <person name="Bruce D."/>
            <person name="Goodwin L."/>
            <person name="Pitluck S."/>
            <person name="Land M.L."/>
            <person name="Hauser L."/>
            <person name="Chang Y.-J."/>
            <person name="Jeffries C."/>
            <person name="Wall J.D."/>
            <person name="Stahl D.A."/>
            <person name="Arkin A.P."/>
            <person name="Dehal P."/>
            <person name="Stolyar S.M."/>
            <person name="Hazen T.C."/>
            <person name="Woyke T.J."/>
        </authorList>
    </citation>
    <scope>NUCLEOTIDE SEQUENCE [LARGE SCALE GENOMIC DNA]</scope>
    <source>
        <strain evidence="15 16">JJ</strain>
    </source>
</reference>
<keyword evidence="6" id="KW-0560">Oxidoreductase</keyword>
<dbReference type="Gene3D" id="3.40.30.10">
    <property type="entry name" value="Glutaredoxin"/>
    <property type="match status" value="1"/>
</dbReference>
<comment type="function">
    <text evidence="1">Thiol-specific peroxidase that catalyzes the reduction of hydrogen peroxide and organic hydroperoxides to water and alcohols, respectively. Plays a role in cell protection against oxidative stress by detoxifying peroxides and as sensor of hydrogen peroxide-mediated signaling events.</text>
</comment>
<evidence type="ECO:0000256" key="10">
    <source>
        <dbReference type="ARBA" id="ARBA00038489"/>
    </source>
</evidence>
<dbReference type="EMBL" id="AECZ01000023">
    <property type="protein sequence ID" value="EFL50255.1"/>
    <property type="molecule type" value="Genomic_DNA"/>
</dbReference>
<dbReference type="GO" id="GO:0034599">
    <property type="term" value="P:cellular response to oxidative stress"/>
    <property type="evidence" value="ECO:0007669"/>
    <property type="project" value="TreeGrafter"/>
</dbReference>
<dbReference type="CDD" id="cd03017">
    <property type="entry name" value="PRX_BCP"/>
    <property type="match status" value="1"/>
</dbReference>
<dbReference type="PROSITE" id="PS51352">
    <property type="entry name" value="THIOREDOXIN_2"/>
    <property type="match status" value="1"/>
</dbReference>
<dbReference type="GO" id="GO:0045454">
    <property type="term" value="P:cell redox homeostasis"/>
    <property type="evidence" value="ECO:0007669"/>
    <property type="project" value="TreeGrafter"/>
</dbReference>
<evidence type="ECO:0000256" key="6">
    <source>
        <dbReference type="ARBA" id="ARBA00023002"/>
    </source>
</evidence>
<dbReference type="eggNOG" id="COG1225">
    <property type="taxonomic scope" value="Bacteria"/>
</dbReference>
<dbReference type="InterPro" id="IPR050924">
    <property type="entry name" value="Peroxiredoxin_BCP/PrxQ"/>
</dbReference>
<dbReference type="STRING" id="596151.DesfrDRAFT_3056"/>
<dbReference type="EC" id="1.11.1.24" evidence="3"/>
<keyword evidence="8" id="KW-0676">Redox-active center</keyword>
<dbReference type="SUPFAM" id="SSF52833">
    <property type="entry name" value="Thioredoxin-like"/>
    <property type="match status" value="1"/>
</dbReference>
<evidence type="ECO:0000256" key="12">
    <source>
        <dbReference type="ARBA" id="ARBA00049091"/>
    </source>
</evidence>
<evidence type="ECO:0000256" key="3">
    <source>
        <dbReference type="ARBA" id="ARBA00013017"/>
    </source>
</evidence>
<keyword evidence="4" id="KW-0575">Peroxidase</keyword>
<evidence type="ECO:0000256" key="1">
    <source>
        <dbReference type="ARBA" id="ARBA00003330"/>
    </source>
</evidence>
<comment type="caution">
    <text evidence="15">The sequence shown here is derived from an EMBL/GenBank/DDBJ whole genome shotgun (WGS) entry which is preliminary data.</text>
</comment>
<comment type="subunit">
    <text evidence="2">Monomer.</text>
</comment>
<evidence type="ECO:0000256" key="4">
    <source>
        <dbReference type="ARBA" id="ARBA00022559"/>
    </source>
</evidence>
<evidence type="ECO:0000256" key="8">
    <source>
        <dbReference type="ARBA" id="ARBA00023284"/>
    </source>
</evidence>
<evidence type="ECO:0000256" key="9">
    <source>
        <dbReference type="ARBA" id="ARBA00032824"/>
    </source>
</evidence>
<feature type="active site" description="Cysteine sulfenic acid (-SOH) intermediate; for peroxidase activity" evidence="13">
    <location>
        <position position="49"/>
    </location>
</feature>
<dbReference type="PANTHER" id="PTHR42801:SF4">
    <property type="entry name" value="AHPC_TSA FAMILY PROTEIN"/>
    <property type="match status" value="1"/>
</dbReference>
<keyword evidence="7" id="KW-1015">Disulfide bond</keyword>
<dbReference type="InterPro" id="IPR024706">
    <property type="entry name" value="Peroxiredoxin_AhpC-typ"/>
</dbReference>
<evidence type="ECO:0000256" key="13">
    <source>
        <dbReference type="PIRSR" id="PIRSR000239-1"/>
    </source>
</evidence>
<proteinExistence type="inferred from homology"/>
<dbReference type="OrthoDB" id="9812811at2"/>
<comment type="catalytic activity">
    <reaction evidence="12">
        <text>a hydroperoxide + [thioredoxin]-dithiol = an alcohol + [thioredoxin]-disulfide + H2O</text>
        <dbReference type="Rhea" id="RHEA:62620"/>
        <dbReference type="Rhea" id="RHEA-COMP:10698"/>
        <dbReference type="Rhea" id="RHEA-COMP:10700"/>
        <dbReference type="ChEBI" id="CHEBI:15377"/>
        <dbReference type="ChEBI" id="CHEBI:29950"/>
        <dbReference type="ChEBI" id="CHEBI:30879"/>
        <dbReference type="ChEBI" id="CHEBI:35924"/>
        <dbReference type="ChEBI" id="CHEBI:50058"/>
        <dbReference type="EC" id="1.11.1.24"/>
    </reaction>
</comment>
<evidence type="ECO:0000256" key="7">
    <source>
        <dbReference type="ARBA" id="ARBA00023157"/>
    </source>
</evidence>
<dbReference type="InterPro" id="IPR036249">
    <property type="entry name" value="Thioredoxin-like_sf"/>
</dbReference>
<sequence>MSEVLWPEAGRPAPDFSLPDASGQVHSLADFAGRWLALYFYPRDMTSGCTTEALEFSTLMPRFVELDAAVVGISRDAPASHEKFIVKNDLTVRLLSDPDTAVHKAYGAWRLKKAYGKESMGVVRSTFLIDPEGVVRRAWPKVAKAAGHAEAVLKALTGLAQG</sequence>
<dbReference type="RefSeq" id="WP_005995299.1">
    <property type="nucleotide sequence ID" value="NZ_AECZ01000023.1"/>
</dbReference>
<dbReference type="GO" id="GO:0008379">
    <property type="term" value="F:thioredoxin peroxidase activity"/>
    <property type="evidence" value="ECO:0007669"/>
    <property type="project" value="TreeGrafter"/>
</dbReference>
<accession>E1JZF6</accession>
<dbReference type="Proteomes" id="UP000006250">
    <property type="component" value="Unassembled WGS sequence"/>
</dbReference>
<evidence type="ECO:0000259" key="14">
    <source>
        <dbReference type="PROSITE" id="PS51352"/>
    </source>
</evidence>
<keyword evidence="5" id="KW-0049">Antioxidant</keyword>
<dbReference type="Pfam" id="PF00578">
    <property type="entry name" value="AhpC-TSA"/>
    <property type="match status" value="1"/>
</dbReference>